<dbReference type="InterPro" id="IPR052702">
    <property type="entry name" value="MscS-like_channel"/>
</dbReference>
<dbReference type="AlphaFoldDB" id="A0AAD4AKE3"/>
<accession>A0AAD4AKE3</accession>
<dbReference type="EMBL" id="AHBZ03000014">
    <property type="protein sequence ID" value="KAF7773774.1"/>
    <property type="molecule type" value="Genomic_DNA"/>
</dbReference>
<reference evidence="2" key="1">
    <citation type="journal article" date="2012" name="J. Bacteriol.">
        <title>Genome sequences of type strains of seven species of the marine bacterium Pseudoalteromonas.</title>
        <authorList>
            <person name="Xie B.B."/>
            <person name="Shu Y.L."/>
            <person name="Qin Q.L."/>
            <person name="Rong J.C."/>
            <person name="Zhang X.Y."/>
            <person name="Chen X.L."/>
            <person name="Shi M."/>
            <person name="He H.L."/>
            <person name="Zhou B.C."/>
            <person name="Zhang Y.Z."/>
        </authorList>
    </citation>
    <scope>NUCLEOTIDE SEQUENCE</scope>
    <source>
        <strain evidence="2">DSM 8771</strain>
    </source>
</reference>
<dbReference type="Pfam" id="PF21082">
    <property type="entry name" value="MS_channel_3rd"/>
    <property type="match status" value="1"/>
</dbReference>
<protein>
    <recommendedName>
        <fullName evidence="1">Mechanosensitive ion channel MscS C-terminal domain-containing protein</fullName>
    </recommendedName>
</protein>
<evidence type="ECO:0000313" key="3">
    <source>
        <dbReference type="Proteomes" id="UP000016487"/>
    </source>
</evidence>
<dbReference type="SUPFAM" id="SSF82689">
    <property type="entry name" value="Mechanosensitive channel protein MscS (YggB), C-terminal domain"/>
    <property type="match status" value="1"/>
</dbReference>
<evidence type="ECO:0000313" key="2">
    <source>
        <dbReference type="EMBL" id="KAF7773774.1"/>
    </source>
</evidence>
<dbReference type="InterPro" id="IPR011066">
    <property type="entry name" value="MscS_channel_C_sf"/>
</dbReference>
<name>A0AAD4AKE3_9GAMM</name>
<gene>
    <name evidence="2" type="ORF">PCIT_a0093</name>
</gene>
<dbReference type="PANTHER" id="PTHR30347">
    <property type="entry name" value="POTASSIUM CHANNEL RELATED"/>
    <property type="match status" value="1"/>
</dbReference>
<proteinExistence type="predicted"/>
<feature type="domain" description="Mechanosensitive ion channel MscS C-terminal" evidence="1">
    <location>
        <begin position="26"/>
        <end position="112"/>
    </location>
</feature>
<evidence type="ECO:0000259" key="1">
    <source>
        <dbReference type="Pfam" id="PF21082"/>
    </source>
</evidence>
<dbReference type="Proteomes" id="UP000016487">
    <property type="component" value="Unassembled WGS sequence"/>
</dbReference>
<dbReference type="GO" id="GO:0016020">
    <property type="term" value="C:membrane"/>
    <property type="evidence" value="ECO:0007669"/>
    <property type="project" value="InterPro"/>
</dbReference>
<dbReference type="Gene3D" id="3.30.70.100">
    <property type="match status" value="1"/>
</dbReference>
<reference evidence="2" key="2">
    <citation type="submission" date="2015-03" db="EMBL/GenBank/DDBJ databases">
        <title>Genome sequence of Pseudoalteromonas citrea.</title>
        <authorList>
            <person name="Xie B.-B."/>
            <person name="Rong J.-C."/>
            <person name="Qin Q.-L."/>
            <person name="Zhang Y.-Z."/>
        </authorList>
    </citation>
    <scope>NUCLEOTIDE SEQUENCE</scope>
    <source>
        <strain evidence="2">DSM 8771</strain>
    </source>
</reference>
<comment type="caution">
    <text evidence="2">The sequence shown here is derived from an EMBL/GenBank/DDBJ whole genome shotgun (WGS) entry which is preliminary data.</text>
</comment>
<dbReference type="InterPro" id="IPR049278">
    <property type="entry name" value="MS_channel_C"/>
</dbReference>
<organism evidence="2 3">
    <name type="scientific">Pseudoalteromonas citrea</name>
    <dbReference type="NCBI Taxonomy" id="43655"/>
    <lineage>
        <taxon>Bacteria</taxon>
        <taxon>Pseudomonadati</taxon>
        <taxon>Pseudomonadota</taxon>
        <taxon>Gammaproteobacteria</taxon>
        <taxon>Alteromonadales</taxon>
        <taxon>Pseudoalteromonadaceae</taxon>
        <taxon>Pseudoalteromonas</taxon>
    </lineage>
</organism>
<sequence>MLIPNSKLLENTVTNWTLKDKLVRGTVSVGVAYGSDCQKVKNIILDAARAQPDILLTTGKEPTVFFQNFADNALVFEVYFWVNSQVEGGLRLVASNIRFELDNAFNEHGIVIAFPQRDVHIDGVIKLKRQ</sequence>
<dbReference type="PANTHER" id="PTHR30347:SF1">
    <property type="entry name" value="MECHANOSENSITIVE CHANNEL MSCK"/>
    <property type="match status" value="1"/>
</dbReference>